<evidence type="ECO:0000259" key="1">
    <source>
        <dbReference type="Pfam" id="PF06283"/>
    </source>
</evidence>
<dbReference type="Proteomes" id="UP000193866">
    <property type="component" value="Unassembled WGS sequence"/>
</dbReference>
<dbReference type="Gene3D" id="3.40.50.880">
    <property type="match status" value="1"/>
</dbReference>
<organism evidence="2 3">
    <name type="scientific">Mycolicibacter longobardus</name>
    <dbReference type="NCBI Taxonomy" id="1108812"/>
    <lineage>
        <taxon>Bacteria</taxon>
        <taxon>Bacillati</taxon>
        <taxon>Actinomycetota</taxon>
        <taxon>Actinomycetes</taxon>
        <taxon>Mycobacteriales</taxon>
        <taxon>Mycobacteriaceae</taxon>
        <taxon>Mycolicibacter</taxon>
    </lineage>
</organism>
<accession>A0A1X1YRS2</accession>
<dbReference type="PANTHER" id="PTHR40469">
    <property type="entry name" value="SECRETED GLYCOSYL HYDROLASE"/>
    <property type="match status" value="1"/>
</dbReference>
<dbReference type="STRING" id="1108812.AWC16_03060"/>
<comment type="caution">
    <text evidence="2">The sequence shown here is derived from an EMBL/GenBank/DDBJ whole genome shotgun (WGS) entry which is preliminary data.</text>
</comment>
<evidence type="ECO:0000313" key="3">
    <source>
        <dbReference type="Proteomes" id="UP000193866"/>
    </source>
</evidence>
<dbReference type="InterPro" id="IPR029010">
    <property type="entry name" value="ThuA-like"/>
</dbReference>
<dbReference type="AlphaFoldDB" id="A0A1X1YRS2"/>
<sequence>MARRIQAALVCGGQWHDFDYARLQLLTELAAYEQVHTRVCADYDCLDTLASVNPLITYTCNVVPSDEQCAALAAFLAGGGRWLALHATNAAIVPAPPTADHLFSTPALPGELAEMLGSRFLGHPPIAPYTVAPSTSDHPFTAGIGSFAVTDELYISELHPPLQVLAHTNFVGESTGFAEGHTTVDEPRPVLYMKQHGAGAVCYFTLGHCRGRFDLADLGVEDLGEVDRGSWNVPEYRTILRRCLRWAVTGQLEPTP</sequence>
<evidence type="ECO:0000313" key="2">
    <source>
        <dbReference type="EMBL" id="ORW13764.1"/>
    </source>
</evidence>
<dbReference type="RefSeq" id="WP_085263061.1">
    <property type="nucleotide sequence ID" value="NZ_JACKVG010000012.1"/>
</dbReference>
<dbReference type="EMBL" id="LQPG01000007">
    <property type="protein sequence ID" value="ORW13764.1"/>
    <property type="molecule type" value="Genomic_DNA"/>
</dbReference>
<dbReference type="SUPFAM" id="SSF52317">
    <property type="entry name" value="Class I glutamine amidotransferase-like"/>
    <property type="match status" value="1"/>
</dbReference>
<reference evidence="2 3" key="1">
    <citation type="submission" date="2016-01" db="EMBL/GenBank/DDBJ databases">
        <title>The new phylogeny of the genus Mycobacterium.</title>
        <authorList>
            <person name="Tarcisio F."/>
            <person name="Conor M."/>
            <person name="Antonella G."/>
            <person name="Elisabetta G."/>
            <person name="Giulia F.S."/>
            <person name="Sara T."/>
            <person name="Anna F."/>
            <person name="Clotilde B."/>
            <person name="Roberto B."/>
            <person name="Veronica D.S."/>
            <person name="Fabio R."/>
            <person name="Monica P."/>
            <person name="Olivier J."/>
            <person name="Enrico T."/>
            <person name="Nicola S."/>
        </authorList>
    </citation>
    <scope>NUCLEOTIDE SEQUENCE [LARGE SCALE GENOMIC DNA]</scope>
    <source>
        <strain evidence="2 3">DSM 45394</strain>
    </source>
</reference>
<gene>
    <name evidence="2" type="ORF">AWC16_03060</name>
</gene>
<proteinExistence type="predicted"/>
<dbReference type="PANTHER" id="PTHR40469:SF2">
    <property type="entry name" value="GALACTOSE-BINDING DOMAIN-LIKE SUPERFAMILY PROTEIN"/>
    <property type="match status" value="1"/>
</dbReference>
<dbReference type="Pfam" id="PF06283">
    <property type="entry name" value="ThuA"/>
    <property type="match status" value="1"/>
</dbReference>
<name>A0A1X1YRS2_9MYCO</name>
<protein>
    <recommendedName>
        <fullName evidence="1">ThuA-like domain-containing protein</fullName>
    </recommendedName>
</protein>
<dbReference type="OrthoDB" id="9785923at2"/>
<keyword evidence="3" id="KW-1185">Reference proteome</keyword>
<feature type="domain" description="ThuA-like" evidence="1">
    <location>
        <begin position="16"/>
        <end position="211"/>
    </location>
</feature>
<dbReference type="InterPro" id="IPR029062">
    <property type="entry name" value="Class_I_gatase-like"/>
</dbReference>